<evidence type="ECO:0000256" key="8">
    <source>
        <dbReference type="SAM" id="MobiDB-lite"/>
    </source>
</evidence>
<dbReference type="PANTHER" id="PTHR13948:SF3">
    <property type="entry name" value="FI21118P1"/>
    <property type="match status" value="1"/>
</dbReference>
<dbReference type="Proteomes" id="UP000825935">
    <property type="component" value="Chromosome 22"/>
</dbReference>
<keyword evidence="12" id="KW-1185">Reference proteome</keyword>
<keyword evidence="5" id="KW-0539">Nucleus</keyword>
<dbReference type="Gene3D" id="4.10.1060.10">
    <property type="entry name" value="Zinc finger, RanBP2-type"/>
    <property type="match status" value="1"/>
</dbReference>
<dbReference type="Pfam" id="PF17780">
    <property type="entry name" value="OCRE"/>
    <property type="match status" value="1"/>
</dbReference>
<evidence type="ECO:0000256" key="2">
    <source>
        <dbReference type="ARBA" id="ARBA00022723"/>
    </source>
</evidence>
<feature type="compositionally biased region" description="Low complexity" evidence="8">
    <location>
        <begin position="455"/>
        <end position="474"/>
    </location>
</feature>
<feature type="compositionally biased region" description="Basic residues" evidence="8">
    <location>
        <begin position="253"/>
        <end position="268"/>
    </location>
</feature>
<dbReference type="InterPro" id="IPR036443">
    <property type="entry name" value="Znf_RanBP2_sf"/>
</dbReference>
<evidence type="ECO:0000256" key="6">
    <source>
        <dbReference type="PROSITE-ProRule" id="PRU00176"/>
    </source>
</evidence>
<keyword evidence="2" id="KW-0479">Metal-binding</keyword>
<dbReference type="InterPro" id="IPR000504">
    <property type="entry name" value="RRM_dom"/>
</dbReference>
<comment type="subcellular location">
    <subcellularLocation>
        <location evidence="1">Nucleus</location>
    </subcellularLocation>
</comment>
<dbReference type="GO" id="GO:0003723">
    <property type="term" value="F:RNA binding"/>
    <property type="evidence" value="ECO:0007669"/>
    <property type="project" value="UniProtKB-UniRule"/>
</dbReference>
<evidence type="ECO:0000259" key="10">
    <source>
        <dbReference type="PROSITE" id="PS50199"/>
    </source>
</evidence>
<keyword evidence="6" id="KW-0694">RNA-binding</keyword>
<dbReference type="PROSITE" id="PS50199">
    <property type="entry name" value="ZF_RANBP2_2"/>
    <property type="match status" value="1"/>
</dbReference>
<dbReference type="CDD" id="cd12313">
    <property type="entry name" value="RRM1_RRM2_RBM5_like"/>
    <property type="match status" value="1"/>
</dbReference>
<organism evidence="11 12">
    <name type="scientific">Ceratopteris richardii</name>
    <name type="common">Triangle waterfern</name>
    <dbReference type="NCBI Taxonomy" id="49495"/>
    <lineage>
        <taxon>Eukaryota</taxon>
        <taxon>Viridiplantae</taxon>
        <taxon>Streptophyta</taxon>
        <taxon>Embryophyta</taxon>
        <taxon>Tracheophyta</taxon>
        <taxon>Polypodiopsida</taxon>
        <taxon>Polypodiidae</taxon>
        <taxon>Polypodiales</taxon>
        <taxon>Pteridineae</taxon>
        <taxon>Pteridaceae</taxon>
        <taxon>Parkerioideae</taxon>
        <taxon>Ceratopteris</taxon>
    </lineage>
</organism>
<dbReference type="PROSITE" id="PS01358">
    <property type="entry name" value="ZF_RANBP2_1"/>
    <property type="match status" value="1"/>
</dbReference>
<evidence type="ECO:0000256" key="1">
    <source>
        <dbReference type="ARBA" id="ARBA00004123"/>
    </source>
</evidence>
<feature type="compositionally biased region" description="Basic residues" evidence="8">
    <location>
        <begin position="210"/>
        <end position="223"/>
    </location>
</feature>
<feature type="compositionally biased region" description="Basic and acidic residues" evidence="8">
    <location>
        <begin position="182"/>
        <end position="209"/>
    </location>
</feature>
<evidence type="ECO:0000259" key="9">
    <source>
        <dbReference type="PROSITE" id="PS50102"/>
    </source>
</evidence>
<name>A0A8T2S671_CERRI</name>
<dbReference type="PROSITE" id="PS50102">
    <property type="entry name" value="RRM"/>
    <property type="match status" value="2"/>
</dbReference>
<gene>
    <name evidence="11" type="ORF">KP509_22G052600</name>
</gene>
<dbReference type="EMBL" id="CM035427">
    <property type="protein sequence ID" value="KAH7307288.1"/>
    <property type="molecule type" value="Genomic_DNA"/>
</dbReference>
<dbReference type="GO" id="GO:0000398">
    <property type="term" value="P:mRNA splicing, via spliceosome"/>
    <property type="evidence" value="ECO:0007669"/>
    <property type="project" value="TreeGrafter"/>
</dbReference>
<dbReference type="InterPro" id="IPR035623">
    <property type="entry name" value="SUA-like_OCRE"/>
</dbReference>
<keyword evidence="3 7" id="KW-0863">Zinc-finger</keyword>
<feature type="domain" description="RanBP2-type" evidence="10">
    <location>
        <begin position="424"/>
        <end position="453"/>
    </location>
</feature>
<evidence type="ECO:0000256" key="5">
    <source>
        <dbReference type="ARBA" id="ARBA00023242"/>
    </source>
</evidence>
<evidence type="ECO:0000256" key="3">
    <source>
        <dbReference type="ARBA" id="ARBA00022771"/>
    </source>
</evidence>
<dbReference type="SUPFAM" id="SSF54928">
    <property type="entry name" value="RNA-binding domain, RBD"/>
    <property type="match status" value="2"/>
</dbReference>
<dbReference type="GO" id="GO:0005634">
    <property type="term" value="C:nucleus"/>
    <property type="evidence" value="ECO:0007669"/>
    <property type="project" value="UniProtKB-SubCell"/>
</dbReference>
<accession>A0A8T2S671</accession>
<feature type="domain" description="RRM" evidence="9">
    <location>
        <begin position="322"/>
        <end position="402"/>
    </location>
</feature>
<dbReference type="InterPro" id="IPR012677">
    <property type="entry name" value="Nucleotide-bd_a/b_plait_sf"/>
</dbReference>
<dbReference type="PANTHER" id="PTHR13948">
    <property type="entry name" value="RNA-BINDING PROTEIN"/>
    <property type="match status" value="1"/>
</dbReference>
<feature type="region of interest" description="Disordered" evidence="8">
    <location>
        <begin position="941"/>
        <end position="973"/>
    </location>
</feature>
<dbReference type="InterPro" id="IPR041591">
    <property type="entry name" value="OCRE"/>
</dbReference>
<feature type="region of interest" description="Disordered" evidence="8">
    <location>
        <begin position="180"/>
        <end position="322"/>
    </location>
</feature>
<dbReference type="OrthoDB" id="439808at2759"/>
<proteinExistence type="predicted"/>
<keyword evidence="4" id="KW-0862">Zinc</keyword>
<dbReference type="InterPro" id="IPR035979">
    <property type="entry name" value="RBD_domain_sf"/>
</dbReference>
<feature type="region of interest" description="Disordered" evidence="8">
    <location>
        <begin position="454"/>
        <end position="474"/>
    </location>
</feature>
<sequence length="973" mass="106860">MWNQKDTMDAGRFILHQAGWEDKSALGRYNSGHASDFRVGGAYGGRGYPDPGFPGENGYPGGNFHRDMLVDRDRYQMAPPLIGNWPPSRGNVYEEDIGVMRGPQRHMKAAYGDAYRDVPGLRDSGDGYREGTAFREAENFDNFREQDNIGERDFDRCGRYFDSHRQSFDGDDHSYKRLAAKGSREGSWDRDYGHSRYDDAYDSDRERSRKNWNTRKQRKRDKEKRRSKERDKSPERGRHRERSGSRSQSPSHSRSHSRSRSRSRSHSRGSHDYRSRKSRSSSRGYARDKRERSHEDGQGSHGDRRRGRDDRRHRDHNVAPSATLVVKGLSQRTIEDDIYQALTEWGPLRHVRVIKERSTGTSRGFAFVDFPTVEAARKMMDDVGDHGLVVDGRRLFFEYSSKPTGGVGGPQVDANTTNGGAAASAVDWMCLICGCVNFARRTSCFQCNEARTDDAPSADVSAAGSSGKKGSEAGPTHVLVVRGLDENVNEEILHYEFSKYAPLKDLRLVRDKFTHISKGFAFAHFHSVEDATKALEASNGITLEKNGQPLRVAYAKSTYGPGISSSSNIQTSNSLAAAAIEAANFAQQYDAVGWAPKEYNPDQVKDSGTNDSSTVDANAGTQSGFVWDEASGYYYDAASGFYYDGHRGLYYDGNHGIWYTYNQETQQYELYPGQEVDGNNTSVTGTTVGTAVNNQSASIKMNATVKSKDATTVRKAVISAPPVTISVDQEAKIGIPEAVNAAAAAANAAMKKDKSRKALLTSSKTKISGVSAMWKHNEGAQSIHLDQSLSKTSSTDEKAKSLPTKVSAANVVMSSSVTPSAAPKKIQGVIHTKQTVNRAVSDESLSIYKSSVTTSSLGVNSSVKKFEGVIHSRDEMGAGLTKKFEGVIHSRDEAGGLGSTALKKLEGVMHSRDGAGFSSQLLGNSYGGNRLSEDIVGARHPTNNLHEDVTPRKGDAPPVGGRRRFTEAPRSLS</sequence>
<protein>
    <recommendedName>
        <fullName evidence="13">SUPPRESSOR OF ABI3-5</fullName>
    </recommendedName>
</protein>
<dbReference type="Pfam" id="PF00076">
    <property type="entry name" value="RRM_1"/>
    <property type="match status" value="2"/>
</dbReference>
<evidence type="ECO:0000256" key="7">
    <source>
        <dbReference type="PROSITE-ProRule" id="PRU00322"/>
    </source>
</evidence>
<evidence type="ECO:0000313" key="11">
    <source>
        <dbReference type="EMBL" id="KAH7307288.1"/>
    </source>
</evidence>
<dbReference type="SUPFAM" id="SSF90209">
    <property type="entry name" value="Ran binding protein zinc finger-like"/>
    <property type="match status" value="1"/>
</dbReference>
<feature type="compositionally biased region" description="Basic and acidic residues" evidence="8">
    <location>
        <begin position="224"/>
        <end position="244"/>
    </location>
</feature>
<dbReference type="Gene3D" id="3.30.70.330">
    <property type="match status" value="2"/>
</dbReference>
<reference evidence="11" key="1">
    <citation type="submission" date="2021-08" db="EMBL/GenBank/DDBJ databases">
        <title>WGS assembly of Ceratopteris richardii.</title>
        <authorList>
            <person name="Marchant D.B."/>
            <person name="Chen G."/>
            <person name="Jenkins J."/>
            <person name="Shu S."/>
            <person name="Leebens-Mack J."/>
            <person name="Grimwood J."/>
            <person name="Schmutz J."/>
            <person name="Soltis P."/>
            <person name="Soltis D."/>
            <person name="Chen Z.-H."/>
        </authorList>
    </citation>
    <scope>NUCLEOTIDE SEQUENCE</scope>
    <source>
        <strain evidence="11">Whitten #5841</strain>
        <tissue evidence="11">Leaf</tissue>
    </source>
</reference>
<dbReference type="EMBL" id="CM035427">
    <property type="protein sequence ID" value="KAH7307283.1"/>
    <property type="molecule type" value="Genomic_DNA"/>
</dbReference>
<evidence type="ECO:0008006" key="13">
    <source>
        <dbReference type="Google" id="ProtNLM"/>
    </source>
</evidence>
<comment type="caution">
    <text evidence="11">The sequence shown here is derived from an EMBL/GenBank/DDBJ whole genome shotgun (WGS) entry which is preliminary data.</text>
</comment>
<dbReference type="SMART" id="SM00360">
    <property type="entry name" value="RRM"/>
    <property type="match status" value="2"/>
</dbReference>
<evidence type="ECO:0000256" key="4">
    <source>
        <dbReference type="ARBA" id="ARBA00022833"/>
    </source>
</evidence>
<dbReference type="InterPro" id="IPR001876">
    <property type="entry name" value="Znf_RanBP2"/>
</dbReference>
<dbReference type="OMA" id="ARRIECH"/>
<feature type="compositionally biased region" description="Basic and acidic residues" evidence="8">
    <location>
        <begin position="285"/>
        <end position="312"/>
    </location>
</feature>
<feature type="domain" description="RRM" evidence="9">
    <location>
        <begin position="477"/>
        <end position="557"/>
    </location>
</feature>
<dbReference type="GO" id="GO:0008270">
    <property type="term" value="F:zinc ion binding"/>
    <property type="evidence" value="ECO:0007669"/>
    <property type="project" value="UniProtKB-KW"/>
</dbReference>
<evidence type="ECO:0000313" key="12">
    <source>
        <dbReference type="Proteomes" id="UP000825935"/>
    </source>
</evidence>
<dbReference type="CDD" id="cd16166">
    <property type="entry name" value="OCRE_SUA_like"/>
    <property type="match status" value="1"/>
</dbReference>
<feature type="compositionally biased region" description="Basic and acidic residues" evidence="8">
    <location>
        <begin position="945"/>
        <end position="955"/>
    </location>
</feature>
<dbReference type="AlphaFoldDB" id="A0A8T2S671"/>
<dbReference type="SMART" id="SM00547">
    <property type="entry name" value="ZnF_RBZ"/>
    <property type="match status" value="1"/>
</dbReference>